<dbReference type="EMBL" id="JTDV01000010">
    <property type="protein sequence ID" value="KJD32239.1"/>
    <property type="molecule type" value="Genomic_DNA"/>
</dbReference>
<dbReference type="PATRIC" id="fig|1382798.3.peg.701"/>
<protein>
    <recommendedName>
        <fullName evidence="1">YdhG-like domain-containing protein</fullName>
    </recommendedName>
</protein>
<dbReference type="PIRSF" id="PIRSF021308">
    <property type="entry name" value="UCP021308"/>
    <property type="match status" value="1"/>
</dbReference>
<name>A0A0D7W2J8_9FLAO</name>
<evidence type="ECO:0000259" key="1">
    <source>
        <dbReference type="Pfam" id="PF08818"/>
    </source>
</evidence>
<accession>A0A0D7W2J8</accession>
<dbReference type="AlphaFoldDB" id="A0A0D7W2J8"/>
<dbReference type="Gene3D" id="3.90.1150.200">
    <property type="match status" value="1"/>
</dbReference>
<feature type="domain" description="YdhG-like" evidence="1">
    <location>
        <begin position="29"/>
        <end position="126"/>
    </location>
</feature>
<dbReference type="InterPro" id="IPR016786">
    <property type="entry name" value="YdeI_bac"/>
</dbReference>
<reference evidence="2 4" key="1">
    <citation type="journal article" date="2015" name="Antonie Van Leeuwenhoek">
        <title>Tamlana nanhaiensis sp. nov., isolated from surface seawater collected from the South China Sea.</title>
        <authorList>
            <person name="Liu X."/>
            <person name="Lai Q."/>
            <person name="Du Y."/>
            <person name="Li G."/>
            <person name="Sun F."/>
            <person name="Shao Z."/>
        </authorList>
    </citation>
    <scope>NUCLEOTIDE SEQUENCE [LARGE SCALE GENOMIC DNA]</scope>
    <source>
        <strain evidence="2 4">FHC16</strain>
    </source>
</reference>
<proteinExistence type="predicted"/>
<dbReference type="Pfam" id="PF08818">
    <property type="entry name" value="DUF1801"/>
    <property type="match status" value="1"/>
</dbReference>
<dbReference type="EMBL" id="JTDV01000010">
    <property type="protein sequence ID" value="KJD32077.1"/>
    <property type="molecule type" value="Genomic_DNA"/>
</dbReference>
<organism evidence="2 4">
    <name type="scientific">Neotamlana nanhaiensis</name>
    <dbReference type="NCBI Taxonomy" id="1382798"/>
    <lineage>
        <taxon>Bacteria</taxon>
        <taxon>Pseudomonadati</taxon>
        <taxon>Bacteroidota</taxon>
        <taxon>Flavobacteriia</taxon>
        <taxon>Flavobacteriales</taxon>
        <taxon>Flavobacteriaceae</taxon>
        <taxon>Neotamlana</taxon>
    </lineage>
</organism>
<dbReference type="SUPFAM" id="SSF159888">
    <property type="entry name" value="YdhG-like"/>
    <property type="match status" value="1"/>
</dbReference>
<evidence type="ECO:0000313" key="3">
    <source>
        <dbReference type="EMBL" id="KJD32239.1"/>
    </source>
</evidence>
<dbReference type="OrthoDB" id="214150at2"/>
<dbReference type="InterPro" id="IPR014922">
    <property type="entry name" value="YdhG-like"/>
</dbReference>
<gene>
    <name evidence="2" type="ORF">PK35_10720</name>
    <name evidence="3" type="ORF">PK35_11605</name>
</gene>
<sequence>MNTSVENYFIEGCGRCPLGATPDCKIHTWQRELQLLRHIVLQCGLTETCKWGVPCYTFNGKNVLNITALKNYCAIGFFKGALLADEKQLLEKPGENSQAVRLFKFTNLDDIKSIEADIKAYIFEAIEAEKAGLQIEFKKNPEPIPEELEAKFEDDPYFKSAFKSLTPGRQRGYILYFSQPKQAKTRTARIEKCTPLILSGIGLHDKYKQTKK</sequence>
<dbReference type="Pfam" id="PF13376">
    <property type="entry name" value="OmdA"/>
    <property type="match status" value="1"/>
</dbReference>
<evidence type="ECO:0000313" key="2">
    <source>
        <dbReference type="EMBL" id="KJD32077.1"/>
    </source>
</evidence>
<comment type="caution">
    <text evidence="2">The sequence shown here is derived from an EMBL/GenBank/DDBJ whole genome shotgun (WGS) entry which is preliminary data.</text>
</comment>
<dbReference type="STRING" id="1382798.PK35_10720"/>
<dbReference type="Proteomes" id="UP000032361">
    <property type="component" value="Unassembled WGS sequence"/>
</dbReference>
<keyword evidence="4" id="KW-1185">Reference proteome</keyword>
<evidence type="ECO:0000313" key="4">
    <source>
        <dbReference type="Proteomes" id="UP000032361"/>
    </source>
</evidence>
<dbReference type="RefSeq" id="WP_117624670.1">
    <property type="nucleotide sequence ID" value="NZ_JTDV01000010.1"/>
</dbReference>